<feature type="domain" description="SnoaL-like" evidence="1">
    <location>
        <begin position="13"/>
        <end position="129"/>
    </location>
</feature>
<keyword evidence="3" id="KW-1185">Reference proteome</keyword>
<protein>
    <submittedName>
        <fullName evidence="2">Ketosteroid isomerase</fullName>
    </submittedName>
</protein>
<reference evidence="2 3" key="1">
    <citation type="submission" date="2017-07" db="EMBL/GenBank/DDBJ databases">
        <title>The Complete Genome of Streptomyces asterosporus-ZSY.</title>
        <authorList>
            <person name="Zhang S."/>
        </authorList>
    </citation>
    <scope>NUCLEOTIDE SEQUENCE [LARGE SCALE GENOMIC DNA]</scope>
    <source>
        <strain evidence="2 3">DSM 41452</strain>
    </source>
</reference>
<dbReference type="InterPro" id="IPR037401">
    <property type="entry name" value="SnoaL-like"/>
</dbReference>
<dbReference type="Proteomes" id="UP000316215">
    <property type="component" value="Chromosome"/>
</dbReference>
<dbReference type="KEGG" id="sast:CD934_00915"/>
<dbReference type="Gene3D" id="3.10.450.50">
    <property type="match status" value="1"/>
</dbReference>
<evidence type="ECO:0000313" key="2">
    <source>
        <dbReference type="EMBL" id="QDI67396.1"/>
    </source>
</evidence>
<dbReference type="InterPro" id="IPR032710">
    <property type="entry name" value="NTF2-like_dom_sf"/>
</dbReference>
<dbReference type="Pfam" id="PF12680">
    <property type="entry name" value="SnoaL_2"/>
    <property type="match status" value="1"/>
</dbReference>
<keyword evidence="2" id="KW-0413">Isomerase</keyword>
<dbReference type="GO" id="GO:0016853">
    <property type="term" value="F:isomerase activity"/>
    <property type="evidence" value="ECO:0007669"/>
    <property type="project" value="UniProtKB-KW"/>
</dbReference>
<proteinExistence type="predicted"/>
<sequence>MTTAAPAATRATVEELLRRIGEGDPEHIAQMYAETSDWKINWPENEHGRAATPWICHRSTRADAVAHYRVLAEYHAAEGAATEVERILVDGHDAVVLGEIHRTARPTGRAYRARFALHVTVEDGLITRHHIYEDSLAVARAFDPDGPGGDA</sequence>
<dbReference type="RefSeq" id="WP_142230918.1">
    <property type="nucleotide sequence ID" value="NZ_CP022310.1"/>
</dbReference>
<gene>
    <name evidence="2" type="ORF">CD934_00915</name>
</gene>
<dbReference type="SUPFAM" id="SSF54427">
    <property type="entry name" value="NTF2-like"/>
    <property type="match status" value="1"/>
</dbReference>
<evidence type="ECO:0000313" key="3">
    <source>
        <dbReference type="Proteomes" id="UP000316215"/>
    </source>
</evidence>
<dbReference type="EMBL" id="CP022310">
    <property type="protein sequence ID" value="QDI67396.1"/>
    <property type="molecule type" value="Genomic_DNA"/>
</dbReference>
<evidence type="ECO:0000259" key="1">
    <source>
        <dbReference type="Pfam" id="PF12680"/>
    </source>
</evidence>
<accession>A0A514JJ90</accession>
<dbReference type="AlphaFoldDB" id="A0A514JJ90"/>
<organism evidence="2 3">
    <name type="scientific">Streptomyces calvus</name>
    <dbReference type="NCBI Taxonomy" id="67282"/>
    <lineage>
        <taxon>Bacteria</taxon>
        <taxon>Bacillati</taxon>
        <taxon>Actinomycetota</taxon>
        <taxon>Actinomycetes</taxon>
        <taxon>Kitasatosporales</taxon>
        <taxon>Streptomycetaceae</taxon>
        <taxon>Streptomyces</taxon>
    </lineage>
</organism>
<name>A0A514JJ90_9ACTN</name>